<accession>A0A9P6XEC0</accession>
<evidence type="ECO:0000313" key="3">
    <source>
        <dbReference type="Proteomes" id="UP000716291"/>
    </source>
</evidence>
<reference evidence="2" key="1">
    <citation type="journal article" date="2020" name="Microb. Genom.">
        <title>Genetic diversity of clinical and environmental Mucorales isolates obtained from an investigation of mucormycosis cases among solid organ transplant recipients.</title>
        <authorList>
            <person name="Nguyen M.H."/>
            <person name="Kaul D."/>
            <person name="Muto C."/>
            <person name="Cheng S.J."/>
            <person name="Richter R.A."/>
            <person name="Bruno V.M."/>
            <person name="Liu G."/>
            <person name="Beyhan S."/>
            <person name="Sundermann A.J."/>
            <person name="Mounaud S."/>
            <person name="Pasculle A.W."/>
            <person name="Nierman W.C."/>
            <person name="Driscoll E."/>
            <person name="Cumbie R."/>
            <person name="Clancy C.J."/>
            <person name="Dupont C.L."/>
        </authorList>
    </citation>
    <scope>NUCLEOTIDE SEQUENCE</scope>
    <source>
        <strain evidence="2">GL11</strain>
    </source>
</reference>
<gene>
    <name evidence="2" type="ORF">G6F64_003498</name>
</gene>
<keyword evidence="3" id="KW-1185">Reference proteome</keyword>
<proteinExistence type="predicted"/>
<dbReference type="EMBL" id="JAANQT010000344">
    <property type="protein sequence ID" value="KAG1311840.1"/>
    <property type="molecule type" value="Genomic_DNA"/>
</dbReference>
<dbReference type="InterPro" id="IPR026893">
    <property type="entry name" value="Tyr/Ser_Pase_IphP-type"/>
</dbReference>
<dbReference type="Gene3D" id="3.90.190.10">
    <property type="entry name" value="Protein tyrosine phosphatase superfamily"/>
    <property type="match status" value="1"/>
</dbReference>
<dbReference type="OrthoDB" id="9988524at2759"/>
<dbReference type="SUPFAM" id="SSF53474">
    <property type="entry name" value="alpha/beta-Hydrolases"/>
    <property type="match status" value="1"/>
</dbReference>
<dbReference type="GO" id="GO:0004721">
    <property type="term" value="F:phosphoprotein phosphatase activity"/>
    <property type="evidence" value="ECO:0007669"/>
    <property type="project" value="InterPro"/>
</dbReference>
<dbReference type="Pfam" id="PF12146">
    <property type="entry name" value="Hydrolase_4"/>
    <property type="match status" value="1"/>
</dbReference>
<dbReference type="InterPro" id="IPR029021">
    <property type="entry name" value="Prot-tyrosine_phosphatase-like"/>
</dbReference>
<dbReference type="Pfam" id="PF13350">
    <property type="entry name" value="Y_phosphatase3"/>
    <property type="match status" value="1"/>
</dbReference>
<dbReference type="PANTHER" id="PTHR42886">
    <property type="entry name" value="RE40534P-RELATED"/>
    <property type="match status" value="1"/>
</dbReference>
<dbReference type="PANTHER" id="PTHR42886:SF53">
    <property type="entry name" value="ALPHA_BETA-HYDROLASES SUPERFAMILY PROTEIN"/>
    <property type="match status" value="1"/>
</dbReference>
<feature type="domain" description="Tyrosine specific protein phosphatases" evidence="1">
    <location>
        <begin position="403"/>
        <end position="439"/>
    </location>
</feature>
<dbReference type="Gene3D" id="3.40.50.1820">
    <property type="entry name" value="alpha/beta hydrolase"/>
    <property type="match status" value="1"/>
</dbReference>
<dbReference type="InterPro" id="IPR029058">
    <property type="entry name" value="AB_hydrolase_fold"/>
</dbReference>
<dbReference type="SUPFAM" id="SSF52799">
    <property type="entry name" value="(Phosphotyrosine protein) phosphatases II"/>
    <property type="match status" value="1"/>
</dbReference>
<dbReference type="PROSITE" id="PS00383">
    <property type="entry name" value="TYR_PHOSPHATASE_1"/>
    <property type="match status" value="1"/>
</dbReference>
<comment type="caution">
    <text evidence="2">The sequence shown here is derived from an EMBL/GenBank/DDBJ whole genome shotgun (WGS) entry which is preliminary data.</text>
</comment>
<sequence length="544" mass="62398">MSQKLSIQNKNGEIIVGILEKKEAIDFNRLRPRIILITHGVLGHKDYLFHRLLAQELPYSSFRFDFRGNGESTGEPGYANMAEDVEDIHTVAEYFEHQLGYEIYAVIGHSRGSVAGLKYATSCEKPLSFFVNVSGRYKMNDNQIYRNRPEIGAALQSQGYFDWKVKQRDRIVTIKVTQKEVDRFISWSNEHVTRMPLSTCVLTCHGLKDNIVPPYNAAMFANKIPNHTLVLLPEGDHNFKGQYEHVVKAIVSFFEKHEKNDYRKAVGMGQHTGLVLPRWIDIEGVRNFRDIGGWLVQDGSGYIRERVVFRSGHLSNITEKGRQQLVGLNVKATFDFRLEHEIKKDGVMIDTPGVTRLSFNLYENLIKSTNDYYKHLMVYLQGEEGFAQGYMLILDSGKKLIGDAFRYMIKELSIKDRYSMIVHCSAGKDRTGVFIMVLLGLCGVDDEIIAKEYELSNIGYFDYEKDLKSRSERIGVSEEDMRAALSASYNGMKCTISQLREKYGSFEGYVRNGCGLSDQEIQSIKELMFVPIRFEERQLYRANF</sequence>
<protein>
    <recommendedName>
        <fullName evidence="1">Tyrosine specific protein phosphatases domain-containing protein</fullName>
    </recommendedName>
</protein>
<dbReference type="InterPro" id="IPR022742">
    <property type="entry name" value="Hydrolase_4"/>
</dbReference>
<dbReference type="Proteomes" id="UP000716291">
    <property type="component" value="Unassembled WGS sequence"/>
</dbReference>
<dbReference type="InterPro" id="IPR016130">
    <property type="entry name" value="Tyr_Pase_AS"/>
</dbReference>
<dbReference type="InterPro" id="IPR000387">
    <property type="entry name" value="Tyr_Pase_dom"/>
</dbReference>
<organism evidence="2 3">
    <name type="scientific">Rhizopus oryzae</name>
    <name type="common">Mucormycosis agent</name>
    <name type="synonym">Rhizopus arrhizus var. delemar</name>
    <dbReference type="NCBI Taxonomy" id="64495"/>
    <lineage>
        <taxon>Eukaryota</taxon>
        <taxon>Fungi</taxon>
        <taxon>Fungi incertae sedis</taxon>
        <taxon>Mucoromycota</taxon>
        <taxon>Mucoromycotina</taxon>
        <taxon>Mucoromycetes</taxon>
        <taxon>Mucorales</taxon>
        <taxon>Mucorineae</taxon>
        <taxon>Rhizopodaceae</taxon>
        <taxon>Rhizopus</taxon>
    </lineage>
</organism>
<evidence type="ECO:0000259" key="1">
    <source>
        <dbReference type="PROSITE" id="PS50056"/>
    </source>
</evidence>
<evidence type="ECO:0000313" key="2">
    <source>
        <dbReference type="EMBL" id="KAG1311840.1"/>
    </source>
</evidence>
<name>A0A9P6XEC0_RHIOR</name>
<dbReference type="PROSITE" id="PS50056">
    <property type="entry name" value="TYR_PHOSPHATASE_2"/>
    <property type="match status" value="1"/>
</dbReference>
<dbReference type="AlphaFoldDB" id="A0A9P6XEC0"/>